<evidence type="ECO:0000259" key="7">
    <source>
        <dbReference type="SMART" id="SM00199"/>
    </source>
</evidence>
<dbReference type="GO" id="GO:0005615">
    <property type="term" value="C:extracellular space"/>
    <property type="evidence" value="ECO:0007669"/>
    <property type="project" value="UniProtKB-UniRule"/>
</dbReference>
<reference evidence="8" key="2">
    <citation type="submission" date="2025-09" db="UniProtKB">
        <authorList>
            <consortium name="Ensembl"/>
        </authorList>
    </citation>
    <scope>IDENTIFICATION</scope>
</reference>
<evidence type="ECO:0000256" key="1">
    <source>
        <dbReference type="ARBA" id="ARBA00004613"/>
    </source>
</evidence>
<evidence type="ECO:0000313" key="8">
    <source>
        <dbReference type="Ensembl" id="ENSVKKP00000005771.1"/>
    </source>
</evidence>
<dbReference type="InterPro" id="IPR001089">
    <property type="entry name" value="Chemokine_CXC"/>
</dbReference>
<dbReference type="InterPro" id="IPR039809">
    <property type="entry name" value="Chemokine_b/g/d"/>
</dbReference>
<dbReference type="PANTHER" id="PTHR12015">
    <property type="entry name" value="SMALL INDUCIBLE CYTOKINE A"/>
    <property type="match status" value="1"/>
</dbReference>
<proteinExistence type="inferred from homology"/>
<evidence type="ECO:0000256" key="4">
    <source>
        <dbReference type="ARBA" id="ARBA00022525"/>
    </source>
</evidence>
<feature type="chain" id="PRO_5034355682" description="C-X-C motif chemokine" evidence="6">
    <location>
        <begin position="21"/>
        <end position="102"/>
    </location>
</feature>
<dbReference type="Ensembl" id="ENSVKKT00000005930.1">
    <property type="protein sequence ID" value="ENSVKKP00000005771.1"/>
    <property type="gene ID" value="ENSVKKG00000004219.1"/>
</dbReference>
<dbReference type="Pfam" id="PF00048">
    <property type="entry name" value="IL8"/>
    <property type="match status" value="1"/>
</dbReference>
<dbReference type="GO" id="GO:0006952">
    <property type="term" value="P:defense response"/>
    <property type="evidence" value="ECO:0007669"/>
    <property type="project" value="InterPro"/>
</dbReference>
<feature type="domain" description="Chemokine interleukin-8-like" evidence="7">
    <location>
        <begin position="29"/>
        <end position="93"/>
    </location>
</feature>
<keyword evidence="6" id="KW-0145">Chemotaxis</keyword>
<comment type="similarity">
    <text evidence="2 6">Belongs to the intercrine alpha (chemokine CxC) family.</text>
</comment>
<dbReference type="InterPro" id="IPR018048">
    <property type="entry name" value="Chemokine_CXC_CS"/>
</dbReference>
<evidence type="ECO:0000256" key="3">
    <source>
        <dbReference type="ARBA" id="ARBA00022514"/>
    </source>
</evidence>
<dbReference type="GO" id="GO:0008009">
    <property type="term" value="F:chemokine activity"/>
    <property type="evidence" value="ECO:0007669"/>
    <property type="project" value="InterPro"/>
</dbReference>
<accession>A0A8D2KSX9</accession>
<protein>
    <recommendedName>
        <fullName evidence="6">C-X-C motif chemokine</fullName>
    </recommendedName>
</protein>
<dbReference type="GO" id="GO:0006955">
    <property type="term" value="P:immune response"/>
    <property type="evidence" value="ECO:0007669"/>
    <property type="project" value="InterPro"/>
</dbReference>
<keyword evidence="9" id="KW-1185">Reference proteome</keyword>
<dbReference type="CDD" id="cd00273">
    <property type="entry name" value="Chemokine_CXC"/>
    <property type="match status" value="1"/>
</dbReference>
<dbReference type="SMART" id="SM00199">
    <property type="entry name" value="SCY"/>
    <property type="match status" value="1"/>
</dbReference>
<feature type="signal peptide" evidence="6">
    <location>
        <begin position="1"/>
        <end position="20"/>
    </location>
</feature>
<dbReference type="InterPro" id="IPR036048">
    <property type="entry name" value="Interleukin_8-like_sf"/>
</dbReference>
<dbReference type="PRINTS" id="PR00437">
    <property type="entry name" value="SMALLCYTKCXC"/>
</dbReference>
<dbReference type="AlphaFoldDB" id="A0A8D2KSX9"/>
<evidence type="ECO:0000256" key="5">
    <source>
        <dbReference type="ARBA" id="ARBA00023157"/>
    </source>
</evidence>
<dbReference type="OMA" id="MPRVNAK"/>
<keyword evidence="6" id="KW-0732">Signal</keyword>
<dbReference type="Proteomes" id="UP000694545">
    <property type="component" value="Unplaced"/>
</dbReference>
<evidence type="ECO:0000256" key="2">
    <source>
        <dbReference type="ARBA" id="ARBA00010665"/>
    </source>
</evidence>
<name>A0A8D2KSX9_VARKO</name>
<reference evidence="8" key="1">
    <citation type="submission" date="2025-08" db="UniProtKB">
        <authorList>
            <consortium name="Ensembl"/>
        </authorList>
    </citation>
    <scope>IDENTIFICATION</scope>
</reference>
<sequence>SSSKESVILLSLLYVNLTSGSSTAAPGPEKRCLCIQKVSWMVPPRQISKVTIYPESPQCAVPEVIATLKSGREICLDPTAAWVRKVMATRKKLSHISPILQL</sequence>
<keyword evidence="4 6" id="KW-0964">Secreted</keyword>
<keyword evidence="3 6" id="KW-0202">Cytokine</keyword>
<evidence type="ECO:0000256" key="6">
    <source>
        <dbReference type="RuleBase" id="RU361149"/>
    </source>
</evidence>
<dbReference type="InterPro" id="IPR033899">
    <property type="entry name" value="CXC_Chemokine_domain"/>
</dbReference>
<dbReference type="PRINTS" id="PR00436">
    <property type="entry name" value="INTERLEUKIN8"/>
</dbReference>
<comment type="subcellular location">
    <subcellularLocation>
        <location evidence="1 6">Secreted</location>
    </subcellularLocation>
</comment>
<dbReference type="SUPFAM" id="SSF54117">
    <property type="entry name" value="Interleukin 8-like chemokines"/>
    <property type="match status" value="1"/>
</dbReference>
<evidence type="ECO:0000313" key="9">
    <source>
        <dbReference type="Proteomes" id="UP000694545"/>
    </source>
</evidence>
<dbReference type="InterPro" id="IPR001811">
    <property type="entry name" value="Chemokine_IL8-like_dom"/>
</dbReference>
<dbReference type="Gene3D" id="2.40.50.40">
    <property type="match status" value="1"/>
</dbReference>
<organism evidence="8 9">
    <name type="scientific">Varanus komodoensis</name>
    <name type="common">Komodo dragon</name>
    <dbReference type="NCBI Taxonomy" id="61221"/>
    <lineage>
        <taxon>Eukaryota</taxon>
        <taxon>Metazoa</taxon>
        <taxon>Chordata</taxon>
        <taxon>Craniata</taxon>
        <taxon>Vertebrata</taxon>
        <taxon>Euteleostomi</taxon>
        <taxon>Lepidosauria</taxon>
        <taxon>Squamata</taxon>
        <taxon>Bifurcata</taxon>
        <taxon>Unidentata</taxon>
        <taxon>Episquamata</taxon>
        <taxon>Toxicofera</taxon>
        <taxon>Anguimorpha</taxon>
        <taxon>Paleoanguimorpha</taxon>
        <taxon>Varanoidea</taxon>
        <taxon>Varanidae</taxon>
        <taxon>Varanus</taxon>
    </lineage>
</organism>
<keyword evidence="5" id="KW-1015">Disulfide bond</keyword>
<dbReference type="PROSITE" id="PS00471">
    <property type="entry name" value="SMALL_CYTOKINES_CXC"/>
    <property type="match status" value="1"/>
</dbReference>
<dbReference type="FunFam" id="2.40.50.40:FF:000004">
    <property type="entry name" value="C-X-C motif chemokine"/>
    <property type="match status" value="1"/>
</dbReference>